<dbReference type="STRING" id="1287727.SAMN05443999_10668"/>
<name>A0A1H7R5L6_9RHOB</name>
<dbReference type="AlphaFoldDB" id="A0A1H7R5L6"/>
<dbReference type="GO" id="GO:0005737">
    <property type="term" value="C:cytoplasm"/>
    <property type="evidence" value="ECO:0007669"/>
    <property type="project" value="UniProtKB-SubCell"/>
</dbReference>
<dbReference type="Proteomes" id="UP000199582">
    <property type="component" value="Unassembled WGS sequence"/>
</dbReference>
<sequence length="124" mass="13561">MAAKESAAKTELPDAQTFGSTMGNAVWLMTMDKRYRDRPIREIEALVATPILLRQFKLYSKDDQPVAFLTWASVSDAVRARVEAGDPLALEDWRSGASLVVVDVVSPFAEAEGVKERFLAGASS</sequence>
<dbReference type="RefSeq" id="WP_175544758.1">
    <property type="nucleotide sequence ID" value="NZ_FOAG01000006.1"/>
</dbReference>
<evidence type="ECO:0000256" key="1">
    <source>
        <dbReference type="ARBA" id="ARBA00005686"/>
    </source>
</evidence>
<evidence type="ECO:0000313" key="4">
    <source>
        <dbReference type="Proteomes" id="UP000199582"/>
    </source>
</evidence>
<proteinExistence type="inferred from homology"/>
<dbReference type="InterPro" id="IPR003996">
    <property type="entry name" value="RTX_toxin-activating_protC_bac"/>
</dbReference>
<keyword evidence="2 3" id="KW-0012">Acyltransferase</keyword>
<comment type="function">
    <text evidence="2">Involved in fatty acylation of protoxin at internal lysine residues, thereby converting it to the active toxin.</text>
</comment>
<protein>
    <recommendedName>
        <fullName evidence="2">RTX toxin-activating lysine-acyltransferase</fullName>
        <ecNumber evidence="2">2.3.1.-</ecNumber>
    </recommendedName>
</protein>
<comment type="subcellular location">
    <subcellularLocation>
        <location evidence="2">Cytoplasm</location>
    </subcellularLocation>
</comment>
<dbReference type="GO" id="GO:0016746">
    <property type="term" value="F:acyltransferase activity"/>
    <property type="evidence" value="ECO:0007669"/>
    <property type="project" value="UniProtKB-UniRule"/>
</dbReference>
<keyword evidence="4" id="KW-1185">Reference proteome</keyword>
<evidence type="ECO:0000256" key="2">
    <source>
        <dbReference type="RuleBase" id="RU368102"/>
    </source>
</evidence>
<dbReference type="EC" id="2.3.1.-" evidence="2"/>
<comment type="similarity">
    <text evidence="1 2">Belongs to the RTX toxin acyltransferase family.</text>
</comment>
<keyword evidence="2" id="KW-0204">Cytolysis</keyword>
<accession>A0A1H7R5L6</accession>
<evidence type="ECO:0000313" key="3">
    <source>
        <dbReference type="EMBL" id="SEL55422.1"/>
    </source>
</evidence>
<gene>
    <name evidence="3" type="ORF">SAMN05443999_10668</name>
</gene>
<dbReference type="EMBL" id="FOAG01000006">
    <property type="protein sequence ID" value="SEL55422.1"/>
    <property type="molecule type" value="Genomic_DNA"/>
</dbReference>
<reference evidence="3 4" key="1">
    <citation type="submission" date="2016-10" db="EMBL/GenBank/DDBJ databases">
        <authorList>
            <person name="de Groot N.N."/>
        </authorList>
    </citation>
    <scope>NUCLEOTIDE SEQUENCE [LARGE SCALE GENOMIC DNA]</scope>
    <source>
        <strain evidence="3 4">DSM 100674</strain>
    </source>
</reference>
<dbReference type="GO" id="GO:0009404">
    <property type="term" value="P:toxin metabolic process"/>
    <property type="evidence" value="ECO:0007669"/>
    <property type="project" value="UniProtKB-UniRule"/>
</dbReference>
<dbReference type="GO" id="GO:0031640">
    <property type="term" value="P:killing of cells of another organism"/>
    <property type="evidence" value="ECO:0007669"/>
    <property type="project" value="UniProtKB-KW"/>
</dbReference>
<keyword evidence="2" id="KW-0963">Cytoplasm</keyword>
<organism evidence="3 4">
    <name type="scientific">Roseovarius azorensis</name>
    <dbReference type="NCBI Taxonomy" id="1287727"/>
    <lineage>
        <taxon>Bacteria</taxon>
        <taxon>Pseudomonadati</taxon>
        <taxon>Pseudomonadota</taxon>
        <taxon>Alphaproteobacteria</taxon>
        <taxon>Rhodobacterales</taxon>
        <taxon>Roseobacteraceae</taxon>
        <taxon>Roseovarius</taxon>
    </lineage>
</organism>
<keyword evidence="2 3" id="KW-0808">Transferase</keyword>
<dbReference type="Pfam" id="PF02794">
    <property type="entry name" value="HlyC"/>
    <property type="match status" value="1"/>
</dbReference>